<evidence type="ECO:0000256" key="11">
    <source>
        <dbReference type="ARBA" id="ARBA00023166"/>
    </source>
</evidence>
<dbReference type="GO" id="GO:0005789">
    <property type="term" value="C:endoplasmic reticulum membrane"/>
    <property type="evidence" value="ECO:0007669"/>
    <property type="project" value="UniProtKB-SubCell"/>
</dbReference>
<evidence type="ECO:0000256" key="3">
    <source>
        <dbReference type="ARBA" id="ARBA00022516"/>
    </source>
</evidence>
<keyword evidence="10 13" id="KW-0472">Membrane</keyword>
<evidence type="ECO:0000256" key="5">
    <source>
        <dbReference type="ARBA" id="ARBA00022824"/>
    </source>
</evidence>
<feature type="transmembrane region" description="Helical" evidence="13">
    <location>
        <begin position="12"/>
        <end position="37"/>
    </location>
</feature>
<name>A0AAN7AQC1_9PEZI</name>
<evidence type="ECO:0000313" key="15">
    <source>
        <dbReference type="Proteomes" id="UP001303160"/>
    </source>
</evidence>
<evidence type="ECO:0000256" key="9">
    <source>
        <dbReference type="ARBA" id="ARBA00023098"/>
    </source>
</evidence>
<reference evidence="14" key="2">
    <citation type="submission" date="2023-05" db="EMBL/GenBank/DDBJ databases">
        <authorList>
            <consortium name="Lawrence Berkeley National Laboratory"/>
            <person name="Steindorff A."/>
            <person name="Hensen N."/>
            <person name="Bonometti L."/>
            <person name="Westerberg I."/>
            <person name="Brannstrom I.O."/>
            <person name="Guillou S."/>
            <person name="Cros-Aarteil S."/>
            <person name="Calhoun S."/>
            <person name="Haridas S."/>
            <person name="Kuo A."/>
            <person name="Mondo S."/>
            <person name="Pangilinan J."/>
            <person name="Riley R."/>
            <person name="Labutti K."/>
            <person name="Andreopoulos B."/>
            <person name="Lipzen A."/>
            <person name="Chen C."/>
            <person name="Yanf M."/>
            <person name="Daum C."/>
            <person name="Ng V."/>
            <person name="Clum A."/>
            <person name="Ohm R."/>
            <person name="Martin F."/>
            <person name="Silar P."/>
            <person name="Natvig D."/>
            <person name="Lalanne C."/>
            <person name="Gautier V."/>
            <person name="Ament-Velasquez S.L."/>
            <person name="Kruys A."/>
            <person name="Hutchinson M.I."/>
            <person name="Powell A.J."/>
            <person name="Barry K."/>
            <person name="Miller A.N."/>
            <person name="Grigoriev I.V."/>
            <person name="Debuchy R."/>
            <person name="Gladieux P."/>
            <person name="Thoren M.H."/>
            <person name="Johannesson H."/>
        </authorList>
    </citation>
    <scope>NUCLEOTIDE SEQUENCE</scope>
    <source>
        <strain evidence="14">CBS 315.58</strain>
    </source>
</reference>
<evidence type="ECO:0000256" key="13">
    <source>
        <dbReference type="SAM" id="Phobius"/>
    </source>
</evidence>
<organism evidence="14 15">
    <name type="scientific">Triangularia verruculosa</name>
    <dbReference type="NCBI Taxonomy" id="2587418"/>
    <lineage>
        <taxon>Eukaryota</taxon>
        <taxon>Fungi</taxon>
        <taxon>Dikarya</taxon>
        <taxon>Ascomycota</taxon>
        <taxon>Pezizomycotina</taxon>
        <taxon>Sordariomycetes</taxon>
        <taxon>Sordariomycetidae</taxon>
        <taxon>Sordariales</taxon>
        <taxon>Podosporaceae</taxon>
        <taxon>Triangularia</taxon>
    </lineage>
</organism>
<evidence type="ECO:0000256" key="8">
    <source>
        <dbReference type="ARBA" id="ARBA00023011"/>
    </source>
</evidence>
<dbReference type="PANTHER" id="PTHR15451:SF19">
    <property type="entry name" value="ERGOSTEROL BIOSYNTHETIC PROTEIN 28 HOMOLOG"/>
    <property type="match status" value="1"/>
</dbReference>
<evidence type="ECO:0000256" key="2">
    <source>
        <dbReference type="ARBA" id="ARBA00005377"/>
    </source>
</evidence>
<proteinExistence type="inferred from homology"/>
<dbReference type="EMBL" id="MU864013">
    <property type="protein sequence ID" value="KAK4195443.1"/>
    <property type="molecule type" value="Genomic_DNA"/>
</dbReference>
<dbReference type="AlphaFoldDB" id="A0AAN7AQC1"/>
<dbReference type="InterPro" id="IPR005352">
    <property type="entry name" value="Erg28"/>
</dbReference>
<keyword evidence="7 13" id="KW-1133">Transmembrane helix</keyword>
<evidence type="ECO:0000256" key="1">
    <source>
        <dbReference type="ARBA" id="ARBA00004477"/>
    </source>
</evidence>
<comment type="similarity">
    <text evidence="2">Belongs to the ERG28 family.</text>
</comment>
<keyword evidence="15" id="KW-1185">Reference proteome</keyword>
<dbReference type="Pfam" id="PF03694">
    <property type="entry name" value="Erg28"/>
    <property type="match status" value="1"/>
</dbReference>
<keyword evidence="5" id="KW-0256">Endoplasmic reticulum</keyword>
<keyword evidence="9" id="KW-0443">Lipid metabolism</keyword>
<feature type="transmembrane region" description="Helical" evidence="13">
    <location>
        <begin position="49"/>
        <end position="70"/>
    </location>
</feature>
<comment type="subcellular location">
    <subcellularLocation>
        <location evidence="1">Endoplasmic reticulum membrane</location>
        <topology evidence="1">Multi-pass membrane protein</topology>
    </subcellularLocation>
</comment>
<evidence type="ECO:0000256" key="7">
    <source>
        <dbReference type="ARBA" id="ARBA00022989"/>
    </source>
</evidence>
<reference evidence="14" key="1">
    <citation type="journal article" date="2023" name="Mol. Phylogenet. Evol.">
        <title>Genome-scale phylogeny and comparative genomics of the fungal order Sordariales.</title>
        <authorList>
            <person name="Hensen N."/>
            <person name="Bonometti L."/>
            <person name="Westerberg I."/>
            <person name="Brannstrom I.O."/>
            <person name="Guillou S."/>
            <person name="Cros-Aarteil S."/>
            <person name="Calhoun S."/>
            <person name="Haridas S."/>
            <person name="Kuo A."/>
            <person name="Mondo S."/>
            <person name="Pangilinan J."/>
            <person name="Riley R."/>
            <person name="LaButti K."/>
            <person name="Andreopoulos B."/>
            <person name="Lipzen A."/>
            <person name="Chen C."/>
            <person name="Yan M."/>
            <person name="Daum C."/>
            <person name="Ng V."/>
            <person name="Clum A."/>
            <person name="Steindorff A."/>
            <person name="Ohm R.A."/>
            <person name="Martin F."/>
            <person name="Silar P."/>
            <person name="Natvig D.O."/>
            <person name="Lalanne C."/>
            <person name="Gautier V."/>
            <person name="Ament-Velasquez S.L."/>
            <person name="Kruys A."/>
            <person name="Hutchinson M.I."/>
            <person name="Powell A.J."/>
            <person name="Barry K."/>
            <person name="Miller A.N."/>
            <person name="Grigoriev I.V."/>
            <person name="Debuchy R."/>
            <person name="Gladieux P."/>
            <person name="Hiltunen Thoren M."/>
            <person name="Johannesson H."/>
        </authorList>
    </citation>
    <scope>NUCLEOTIDE SEQUENCE</scope>
    <source>
        <strain evidence="14">CBS 315.58</strain>
    </source>
</reference>
<keyword evidence="4 13" id="KW-0812">Transmembrane</keyword>
<keyword evidence="6" id="KW-0752">Steroid biosynthesis</keyword>
<keyword evidence="3" id="KW-0444">Lipid biosynthesis</keyword>
<feature type="transmembrane region" description="Helical" evidence="13">
    <location>
        <begin position="82"/>
        <end position="101"/>
    </location>
</feature>
<dbReference type="GO" id="GO:0030674">
    <property type="term" value="F:protein-macromolecule adaptor activity"/>
    <property type="evidence" value="ECO:0007669"/>
    <property type="project" value="TreeGrafter"/>
</dbReference>
<keyword evidence="8" id="KW-0756">Sterol biosynthesis</keyword>
<evidence type="ECO:0000256" key="6">
    <source>
        <dbReference type="ARBA" id="ARBA00022955"/>
    </source>
</evidence>
<keyword evidence="11" id="KW-1207">Sterol metabolism</keyword>
<evidence type="ECO:0000256" key="4">
    <source>
        <dbReference type="ARBA" id="ARBA00022692"/>
    </source>
</evidence>
<accession>A0AAN7AQC1</accession>
<sequence>MLPSAQDGYLPYLLLFNSIAATIHTVVCYASAPAVALKQFSGPKRPPPTLLLAHVYGIKNLYTALIRGYAAYYIGNQQVYDLAIFTFAGVLILYVGEFAVWRTASLREVMFPFVLSGSSLVWMLAQRDWYGR</sequence>
<dbReference type="PANTHER" id="PTHR15451">
    <property type="entry name" value="ERGOSTEROL BIOSYNTHETIC PROTEIN 28-RELATED"/>
    <property type="match status" value="1"/>
</dbReference>
<evidence type="ECO:0000256" key="10">
    <source>
        <dbReference type="ARBA" id="ARBA00023136"/>
    </source>
</evidence>
<keyword evidence="12" id="KW-0753">Steroid metabolism</keyword>
<dbReference type="Proteomes" id="UP001303160">
    <property type="component" value="Unassembled WGS sequence"/>
</dbReference>
<protein>
    <submittedName>
        <fullName evidence="14">Ergosterol biosynthesis protein-like protein Erg28</fullName>
    </submittedName>
</protein>
<evidence type="ECO:0000313" key="14">
    <source>
        <dbReference type="EMBL" id="KAK4195443.1"/>
    </source>
</evidence>
<evidence type="ECO:0000256" key="12">
    <source>
        <dbReference type="ARBA" id="ARBA00023221"/>
    </source>
</evidence>
<dbReference type="GO" id="GO:0016126">
    <property type="term" value="P:sterol biosynthetic process"/>
    <property type="evidence" value="ECO:0007669"/>
    <property type="project" value="UniProtKB-KW"/>
</dbReference>
<gene>
    <name evidence="14" type="ORF">QBC40DRAFT_211485</name>
</gene>
<comment type="caution">
    <text evidence="14">The sequence shown here is derived from an EMBL/GenBank/DDBJ whole genome shotgun (WGS) entry which is preliminary data.</text>
</comment>